<keyword evidence="3" id="KW-1185">Reference proteome</keyword>
<feature type="transmembrane region" description="Helical" evidence="1">
    <location>
        <begin position="103"/>
        <end position="120"/>
    </location>
</feature>
<dbReference type="RefSeq" id="WP_271635869.1">
    <property type="nucleotide sequence ID" value="NZ_CP094970.1"/>
</dbReference>
<reference evidence="2" key="1">
    <citation type="submission" date="2022-01" db="EMBL/GenBank/DDBJ databases">
        <title>Nocardioidaceae gen. sp. A5X3R13.</title>
        <authorList>
            <person name="Lopez Marin M.A."/>
            <person name="Uhlik O."/>
        </authorList>
    </citation>
    <scope>NUCLEOTIDE SEQUENCE</scope>
    <source>
        <strain evidence="2">A5X3R13</strain>
    </source>
</reference>
<evidence type="ECO:0000313" key="3">
    <source>
        <dbReference type="Proteomes" id="UP001164390"/>
    </source>
</evidence>
<feature type="transmembrane region" description="Helical" evidence="1">
    <location>
        <begin position="78"/>
        <end position="97"/>
    </location>
</feature>
<organism evidence="2 3">
    <name type="scientific">Solicola gregarius</name>
    <dbReference type="NCBI Taxonomy" id="2908642"/>
    <lineage>
        <taxon>Bacteria</taxon>
        <taxon>Bacillati</taxon>
        <taxon>Actinomycetota</taxon>
        <taxon>Actinomycetes</taxon>
        <taxon>Propionibacteriales</taxon>
        <taxon>Nocardioidaceae</taxon>
        <taxon>Solicola</taxon>
    </lineage>
</organism>
<protein>
    <recommendedName>
        <fullName evidence="4">Flagellar biosynthetic protein FliP</fullName>
    </recommendedName>
</protein>
<dbReference type="Proteomes" id="UP001164390">
    <property type="component" value="Chromosome"/>
</dbReference>
<keyword evidence="1" id="KW-0812">Transmembrane</keyword>
<dbReference type="EMBL" id="CP094970">
    <property type="protein sequence ID" value="UYM06935.1"/>
    <property type="molecule type" value="Genomic_DNA"/>
</dbReference>
<keyword evidence="1" id="KW-1133">Transmembrane helix</keyword>
<keyword evidence="1" id="KW-0472">Membrane</keyword>
<feature type="transmembrane region" description="Helical" evidence="1">
    <location>
        <begin position="12"/>
        <end position="30"/>
    </location>
</feature>
<evidence type="ECO:0000256" key="1">
    <source>
        <dbReference type="SAM" id="Phobius"/>
    </source>
</evidence>
<proteinExistence type="predicted"/>
<dbReference type="AlphaFoldDB" id="A0AA46TKU6"/>
<evidence type="ECO:0000313" key="2">
    <source>
        <dbReference type="EMBL" id="UYM06935.1"/>
    </source>
</evidence>
<evidence type="ECO:0008006" key="4">
    <source>
        <dbReference type="Google" id="ProtNLM"/>
    </source>
</evidence>
<feature type="transmembrane region" description="Helical" evidence="1">
    <location>
        <begin position="50"/>
        <end position="66"/>
    </location>
</feature>
<gene>
    <name evidence="2" type="ORF">L0C25_07625</name>
</gene>
<sequence>MRSRSMRFLAHYLEMVAAMLVGMMLLYPVWMLATWSAGPTHPLRGPEAETLAMATTMAIGMAVWMRHRGHDPRHIAEMSAAMYAGFVVVYPAMWWAGMNESDLMTYGHLLMLALMAVPMVRHGRRHVTASDARPRQPSTSG</sequence>
<accession>A0AA46TKU6</accession>
<dbReference type="KEGG" id="sgrg:L0C25_07625"/>
<name>A0AA46TKU6_9ACTN</name>